<evidence type="ECO:0000313" key="1">
    <source>
        <dbReference type="EnsemblPlants" id="AVESA.00010b.r2.1DG0179470.1.CDS"/>
    </source>
</evidence>
<dbReference type="Proteomes" id="UP001732700">
    <property type="component" value="Chromosome 1D"/>
</dbReference>
<organism evidence="1 2">
    <name type="scientific">Avena sativa</name>
    <name type="common">Oat</name>
    <dbReference type="NCBI Taxonomy" id="4498"/>
    <lineage>
        <taxon>Eukaryota</taxon>
        <taxon>Viridiplantae</taxon>
        <taxon>Streptophyta</taxon>
        <taxon>Embryophyta</taxon>
        <taxon>Tracheophyta</taxon>
        <taxon>Spermatophyta</taxon>
        <taxon>Magnoliopsida</taxon>
        <taxon>Liliopsida</taxon>
        <taxon>Poales</taxon>
        <taxon>Poaceae</taxon>
        <taxon>BOP clade</taxon>
        <taxon>Pooideae</taxon>
        <taxon>Poodae</taxon>
        <taxon>Poeae</taxon>
        <taxon>Poeae Chloroplast Group 1 (Aveneae type)</taxon>
        <taxon>Aveninae</taxon>
        <taxon>Avena</taxon>
    </lineage>
</organism>
<protein>
    <submittedName>
        <fullName evidence="1">Uncharacterized protein</fullName>
    </submittedName>
</protein>
<evidence type="ECO:0000313" key="2">
    <source>
        <dbReference type="Proteomes" id="UP001732700"/>
    </source>
</evidence>
<keyword evidence="2" id="KW-1185">Reference proteome</keyword>
<name>A0ACD5U4M9_AVESA</name>
<dbReference type="EnsemblPlants" id="AVESA.00010b.r2.1DG0179470.1">
    <property type="protein sequence ID" value="AVESA.00010b.r2.1DG0179470.1.CDS"/>
    <property type="gene ID" value="AVESA.00010b.r2.1DG0179470"/>
</dbReference>
<proteinExistence type="predicted"/>
<sequence length="410" mass="44513">MAVAGVEGKPLRLKDLLELDCDSCSAAGFRCYPRHLCVAAPLPARHETTTTTTAEAHSVFGRSRSLRHPMLSIRSLSRRLRGSFSWMRRDEEATPGVTTSSSCISDYSESSESPGSSSSTDRKSESDDFSSAGSSAESLHAVVTTATTDGQEHEEMERGSKEAGTGSGTGSEADDKEQLSPVAVMDFPFDDDEDDAVVEDAQGITSDDGAGSPCSPSSSDSLAQLRQRRNIQLKQKMRHFRTIGEIAAVDLGDRFAALDSSDGHGGVPEQYRCPDTDEAKAPSRPEGHRNAHIYPDEHDLVALLLTRTLSGVDVSERLLLDFFAEARRLGTTENCEAAARLAQDWVEGTGARWGLKEVLCGREDLVAEIDRGQRWSSHVGEEEEKRTIGVVVAGLVIDEMLRELVNDLLR</sequence>
<accession>A0ACD5U4M9</accession>
<reference evidence="1" key="2">
    <citation type="submission" date="2025-09" db="UniProtKB">
        <authorList>
            <consortium name="EnsemblPlants"/>
        </authorList>
    </citation>
    <scope>IDENTIFICATION</scope>
</reference>
<reference evidence="1" key="1">
    <citation type="submission" date="2021-05" db="EMBL/GenBank/DDBJ databases">
        <authorList>
            <person name="Scholz U."/>
            <person name="Mascher M."/>
            <person name="Fiebig A."/>
        </authorList>
    </citation>
    <scope>NUCLEOTIDE SEQUENCE [LARGE SCALE GENOMIC DNA]</scope>
</reference>